<sequence>MSILKSKLFETIAKSFKSDAVPKPPREPVETTDTSQNNTENQPYNVEEEEIPEPEKPKKEKKNPKPTKKTFFNRDKTNKHEDTRKHTKSGKDQTSINTQATGDVIHVVNSKDVQVGHQYVYNMGTPGANSQKNNPFDDEETVEKTNLITLVMEAKIMLEHEYMDYVSKNLGRNWHSFFRTLGFTRGRIETVELDEGRNGVAEVRYKLLLEWARTDEDPTLGRLATRLWDEGERPTVKELAILYNNNFKQQC</sequence>
<evidence type="ECO:0000256" key="1">
    <source>
        <dbReference type="SAM" id="MobiDB-lite"/>
    </source>
</evidence>
<dbReference type="Proteomes" id="UP000653454">
    <property type="component" value="Unassembled WGS sequence"/>
</dbReference>
<keyword evidence="4" id="KW-1185">Reference proteome</keyword>
<evidence type="ECO:0000313" key="3">
    <source>
        <dbReference type="EMBL" id="CAG9135629.1"/>
    </source>
</evidence>
<dbReference type="Pfam" id="PF00531">
    <property type="entry name" value="Death"/>
    <property type="match status" value="1"/>
</dbReference>
<comment type="caution">
    <text evidence="3">The sequence shown here is derived from an EMBL/GenBank/DDBJ whole genome shotgun (WGS) entry which is preliminary data.</text>
</comment>
<accession>A0A8S4G607</accession>
<evidence type="ECO:0000313" key="4">
    <source>
        <dbReference type="Proteomes" id="UP000653454"/>
    </source>
</evidence>
<gene>
    <name evidence="3" type="ORF">PLXY2_LOCUS13920</name>
</gene>
<reference evidence="3" key="1">
    <citation type="submission" date="2020-11" db="EMBL/GenBank/DDBJ databases">
        <authorList>
            <person name="Whiteford S."/>
        </authorList>
    </citation>
    <scope>NUCLEOTIDE SEQUENCE</scope>
</reference>
<feature type="domain" description="Death" evidence="2">
    <location>
        <begin position="159"/>
        <end position="239"/>
    </location>
</feature>
<name>A0A8S4G607_PLUXY</name>
<dbReference type="GO" id="GO:0007165">
    <property type="term" value="P:signal transduction"/>
    <property type="evidence" value="ECO:0007669"/>
    <property type="project" value="InterPro"/>
</dbReference>
<dbReference type="AlphaFoldDB" id="A0A8S4G607"/>
<organism evidence="3 4">
    <name type="scientific">Plutella xylostella</name>
    <name type="common">Diamondback moth</name>
    <name type="synonym">Plutella maculipennis</name>
    <dbReference type="NCBI Taxonomy" id="51655"/>
    <lineage>
        <taxon>Eukaryota</taxon>
        <taxon>Metazoa</taxon>
        <taxon>Ecdysozoa</taxon>
        <taxon>Arthropoda</taxon>
        <taxon>Hexapoda</taxon>
        <taxon>Insecta</taxon>
        <taxon>Pterygota</taxon>
        <taxon>Neoptera</taxon>
        <taxon>Endopterygota</taxon>
        <taxon>Lepidoptera</taxon>
        <taxon>Glossata</taxon>
        <taxon>Ditrysia</taxon>
        <taxon>Yponomeutoidea</taxon>
        <taxon>Plutellidae</taxon>
        <taxon>Plutella</taxon>
    </lineage>
</organism>
<feature type="compositionally biased region" description="Basic residues" evidence="1">
    <location>
        <begin position="59"/>
        <end position="68"/>
    </location>
</feature>
<feature type="compositionally biased region" description="Basic and acidic residues" evidence="1">
    <location>
        <begin position="72"/>
        <end position="84"/>
    </location>
</feature>
<dbReference type="PROSITE" id="PS50017">
    <property type="entry name" value="DEATH_DOMAIN"/>
    <property type="match status" value="1"/>
</dbReference>
<dbReference type="InterPro" id="IPR000488">
    <property type="entry name" value="Death_dom"/>
</dbReference>
<dbReference type="Gene3D" id="1.10.533.10">
    <property type="entry name" value="Death Domain, Fas"/>
    <property type="match status" value="1"/>
</dbReference>
<feature type="compositionally biased region" description="Polar residues" evidence="1">
    <location>
        <begin position="31"/>
        <end position="44"/>
    </location>
</feature>
<dbReference type="InterPro" id="IPR011029">
    <property type="entry name" value="DEATH-like_dom_sf"/>
</dbReference>
<protein>
    <submittedName>
        <fullName evidence="3">(diamondback moth) hypothetical protein</fullName>
    </submittedName>
</protein>
<dbReference type="SUPFAM" id="SSF47986">
    <property type="entry name" value="DEATH domain"/>
    <property type="match status" value="1"/>
</dbReference>
<proteinExistence type="predicted"/>
<dbReference type="EMBL" id="CAJHNJ030000109">
    <property type="protein sequence ID" value="CAG9135629.1"/>
    <property type="molecule type" value="Genomic_DNA"/>
</dbReference>
<feature type="region of interest" description="Disordered" evidence="1">
    <location>
        <begin position="14"/>
        <end position="98"/>
    </location>
</feature>
<evidence type="ECO:0000259" key="2">
    <source>
        <dbReference type="PROSITE" id="PS50017"/>
    </source>
</evidence>
<dbReference type="CDD" id="cd01670">
    <property type="entry name" value="Death"/>
    <property type="match status" value="1"/>
</dbReference>